<feature type="region of interest" description="Disordered" evidence="2">
    <location>
        <begin position="516"/>
        <end position="539"/>
    </location>
</feature>
<dbReference type="dictyBase" id="DDB_G0267940"/>
<dbReference type="EMBL" id="AAFI02000003">
    <property type="protein sequence ID" value="EAL73423.1"/>
    <property type="molecule type" value="Genomic_DNA"/>
</dbReference>
<keyword evidence="3" id="KW-0812">Transmembrane</keyword>
<dbReference type="PaxDb" id="44689-DDB0189664"/>
<reference evidence="4 5" key="1">
    <citation type="journal article" date="2005" name="Nature">
        <title>The genome of the social amoeba Dictyostelium discoideum.</title>
        <authorList>
            <consortium name="The Dictyostelium discoideum Sequencing Consortium"/>
            <person name="Eichinger L."/>
            <person name="Pachebat J.A."/>
            <person name="Glockner G."/>
            <person name="Rajandream M.A."/>
            <person name="Sucgang R."/>
            <person name="Berriman M."/>
            <person name="Song J."/>
            <person name="Olsen R."/>
            <person name="Szafranski K."/>
            <person name="Xu Q."/>
            <person name="Tunggal B."/>
            <person name="Kummerfeld S."/>
            <person name="Madera M."/>
            <person name="Konfortov B.A."/>
            <person name="Rivero F."/>
            <person name="Bankier A.T."/>
            <person name="Lehmann R."/>
            <person name="Hamlin N."/>
            <person name="Davies R."/>
            <person name="Gaudet P."/>
            <person name="Fey P."/>
            <person name="Pilcher K."/>
            <person name="Chen G."/>
            <person name="Saunders D."/>
            <person name="Sodergren E."/>
            <person name="Davis P."/>
            <person name="Kerhornou A."/>
            <person name="Nie X."/>
            <person name="Hall N."/>
            <person name="Anjard C."/>
            <person name="Hemphill L."/>
            <person name="Bason N."/>
            <person name="Farbrother P."/>
            <person name="Desany B."/>
            <person name="Just E."/>
            <person name="Morio T."/>
            <person name="Rost R."/>
            <person name="Churcher C."/>
            <person name="Cooper J."/>
            <person name="Haydock S."/>
            <person name="van Driessche N."/>
            <person name="Cronin A."/>
            <person name="Goodhead I."/>
            <person name="Muzny D."/>
            <person name="Mourier T."/>
            <person name="Pain A."/>
            <person name="Lu M."/>
            <person name="Harper D."/>
            <person name="Lindsay R."/>
            <person name="Hauser H."/>
            <person name="James K."/>
            <person name="Quiles M."/>
            <person name="Madan Babu M."/>
            <person name="Saito T."/>
            <person name="Buchrieser C."/>
            <person name="Wardroper A."/>
            <person name="Felder M."/>
            <person name="Thangavelu M."/>
            <person name="Johnson D."/>
            <person name="Knights A."/>
            <person name="Loulseged H."/>
            <person name="Mungall K."/>
            <person name="Oliver K."/>
            <person name="Price C."/>
            <person name="Quail M.A."/>
            <person name="Urushihara H."/>
            <person name="Hernandez J."/>
            <person name="Rabbinowitsch E."/>
            <person name="Steffen D."/>
            <person name="Sanders M."/>
            <person name="Ma J."/>
            <person name="Kohara Y."/>
            <person name="Sharp S."/>
            <person name="Simmonds M."/>
            <person name="Spiegler S."/>
            <person name="Tivey A."/>
            <person name="Sugano S."/>
            <person name="White B."/>
            <person name="Walker D."/>
            <person name="Woodward J."/>
            <person name="Winckler T."/>
            <person name="Tanaka Y."/>
            <person name="Shaulsky G."/>
            <person name="Schleicher M."/>
            <person name="Weinstock G."/>
            <person name="Rosenthal A."/>
            <person name="Cox E.C."/>
            <person name="Chisholm R.L."/>
            <person name="Gibbs R."/>
            <person name="Loomis W.F."/>
            <person name="Platzer M."/>
            <person name="Kay R.R."/>
            <person name="Williams J."/>
            <person name="Dear P.H."/>
            <person name="Noegel A.A."/>
            <person name="Barrell B."/>
            <person name="Kuspa A."/>
        </authorList>
    </citation>
    <scope>NUCLEOTIDE SEQUENCE [LARGE SCALE GENOMIC DNA]</scope>
    <source>
        <strain evidence="4 5">AX4</strain>
    </source>
</reference>
<dbReference type="KEGG" id="ddi:DDB_G0267940"/>
<feature type="coiled-coil region" evidence="1">
    <location>
        <begin position="479"/>
        <end position="506"/>
    </location>
</feature>
<keyword evidence="5" id="KW-1185">Reference proteome</keyword>
<dbReference type="Proteomes" id="UP000002195">
    <property type="component" value="Unassembled WGS sequence"/>
</dbReference>
<evidence type="ECO:0000256" key="1">
    <source>
        <dbReference type="SAM" id="Coils"/>
    </source>
</evidence>
<dbReference type="GeneID" id="8616242"/>
<dbReference type="RefSeq" id="XP_647435.1">
    <property type="nucleotide sequence ID" value="XM_642343.1"/>
</dbReference>
<dbReference type="OMA" id="NNSATHI"/>
<comment type="caution">
    <text evidence="4">The sequence shown here is derived from an EMBL/GenBank/DDBJ whole genome shotgun (WGS) entry which is preliminary data.</text>
</comment>
<proteinExistence type="predicted"/>
<dbReference type="HOGENOM" id="CLU_505723_0_0_1"/>
<protein>
    <submittedName>
        <fullName evidence="4">Uncharacterized protein</fullName>
    </submittedName>
</protein>
<dbReference type="FunCoup" id="Q55FU8">
    <property type="interactions" value="3"/>
</dbReference>
<accession>Q55FU8</accession>
<dbReference type="eggNOG" id="ENOG502RH9I">
    <property type="taxonomic scope" value="Eukaryota"/>
</dbReference>
<name>Q55FU8_DICDI</name>
<evidence type="ECO:0000256" key="3">
    <source>
        <dbReference type="SAM" id="Phobius"/>
    </source>
</evidence>
<gene>
    <name evidence="4" type="ORF">DDB_G0267940</name>
</gene>
<dbReference type="InParanoid" id="Q55FU8"/>
<organism evidence="4 5">
    <name type="scientific">Dictyostelium discoideum</name>
    <name type="common">Social amoeba</name>
    <dbReference type="NCBI Taxonomy" id="44689"/>
    <lineage>
        <taxon>Eukaryota</taxon>
        <taxon>Amoebozoa</taxon>
        <taxon>Evosea</taxon>
        <taxon>Eumycetozoa</taxon>
        <taxon>Dictyostelia</taxon>
        <taxon>Dictyosteliales</taxon>
        <taxon>Dictyosteliaceae</taxon>
        <taxon>Dictyostelium</taxon>
    </lineage>
</organism>
<evidence type="ECO:0000313" key="5">
    <source>
        <dbReference type="Proteomes" id="UP000002195"/>
    </source>
</evidence>
<evidence type="ECO:0000313" key="4">
    <source>
        <dbReference type="EMBL" id="EAL73423.1"/>
    </source>
</evidence>
<keyword evidence="3" id="KW-1133">Transmembrane helix</keyword>
<dbReference type="VEuPathDB" id="AmoebaDB:DDB_G0267940"/>
<keyword evidence="1" id="KW-0175">Coiled coil</keyword>
<feature type="transmembrane region" description="Helical" evidence="3">
    <location>
        <begin position="436"/>
        <end position="461"/>
    </location>
</feature>
<keyword evidence="3" id="KW-0472">Membrane</keyword>
<sequence length="539" mass="62662">MKIKSLFKIKSSIIFISIYIIFGLIKGIDCVQQPYDSYENNDNDGNNNNDKYYNHEKNLAYVNNLFINKSMNTKPNIIYFTYKIDTYSYGYIGANEIKNNSATHIGNAHIPIDDLTIPFEMVMTKSYNTMIVTGVSDTKKNKYNGCHHYFDYGDIRVEDCKMWVNLIDISQNQRLSHYSIIYNEITTNSNSNSHTLVGMGYNIENETFSIITSTDKFTINGSIYSNSNQSLNYYSTSILINPGEIDTFKKSHDKKNNIYYAYIKEPGTEGNHYLVSLNLNTGELLTKPFKNINKLQFSTIGFSIWNDKFILSGTPQNFSNLTNIYSITINNTNNSNNSNTNNNNDDYFNNPELLYSKLYLINLYVKSENSKYFMFYNRVKSSLTLIDLENNNMEDYKISFKMKIPEYAHLVELYSFYQDPNHITPTITEGYTSGKLFIIIFYPIFGAFLISTFIICLVLAIKKTKKRRILMKQEPNVNLKIVKTQAKEDEEERQKEKEEKHKLFLQTQKEIQIELNTMANENYNNTSNKKDYDDDSSDE</sequence>
<evidence type="ECO:0000256" key="2">
    <source>
        <dbReference type="SAM" id="MobiDB-lite"/>
    </source>
</evidence>
<dbReference type="AlphaFoldDB" id="Q55FU8"/>